<dbReference type="CDD" id="cd00555">
    <property type="entry name" value="Maf"/>
    <property type="match status" value="1"/>
</dbReference>
<keyword evidence="3" id="KW-0963">Cytoplasm</keyword>
<keyword evidence="5" id="KW-1185">Reference proteome</keyword>
<comment type="similarity">
    <text evidence="3">Belongs to the Maf family. YhdE subfamily.</text>
</comment>
<dbReference type="GO" id="GO:0047429">
    <property type="term" value="F:nucleoside triphosphate diphosphatase activity"/>
    <property type="evidence" value="ECO:0007669"/>
    <property type="project" value="UniProtKB-EC"/>
</dbReference>
<dbReference type="EC" id="3.6.1.9" evidence="3"/>
<protein>
    <recommendedName>
        <fullName evidence="3">dTTP/UTP pyrophosphatase</fullName>
        <shortName evidence="3">dTTPase/UTPase</shortName>
        <ecNumber evidence="3">3.6.1.9</ecNumber>
    </recommendedName>
    <alternativeName>
        <fullName evidence="3">Nucleoside triphosphate pyrophosphatase</fullName>
    </alternativeName>
    <alternativeName>
        <fullName evidence="3">Nucleotide pyrophosphatase</fullName>
        <shortName evidence="3">Nucleotide PPase</shortName>
    </alternativeName>
</protein>
<feature type="site" description="Important for substrate specificity" evidence="3">
    <location>
        <position position="77"/>
    </location>
</feature>
<feature type="site" description="Important for substrate specificity" evidence="3">
    <location>
        <position position="171"/>
    </location>
</feature>
<dbReference type="InterPro" id="IPR003697">
    <property type="entry name" value="Maf-like"/>
</dbReference>
<dbReference type="PANTHER" id="PTHR43213:SF5">
    <property type="entry name" value="BIFUNCTIONAL DTTP_UTP PYROPHOSPHATASE_METHYLTRANSFERASE PROTEIN-RELATED"/>
    <property type="match status" value="1"/>
</dbReference>
<dbReference type="Pfam" id="PF02545">
    <property type="entry name" value="Maf"/>
    <property type="match status" value="1"/>
</dbReference>
<evidence type="ECO:0000256" key="3">
    <source>
        <dbReference type="HAMAP-Rule" id="MF_00528"/>
    </source>
</evidence>
<feature type="site" description="Important for substrate specificity" evidence="3">
    <location>
        <position position="18"/>
    </location>
</feature>
<accession>A0A7S8E8T9</accession>
<evidence type="ECO:0000313" key="5">
    <source>
        <dbReference type="Proteomes" id="UP000594468"/>
    </source>
</evidence>
<comment type="function">
    <text evidence="3">Nucleoside triphosphate pyrophosphatase that hydrolyzes dTTP and UTP. May have a dual role in cell division arrest and in preventing the incorporation of modified nucleotides into cellular nucleic acids.</text>
</comment>
<feature type="active site" description="Proton acceptor" evidence="3">
    <location>
        <position position="76"/>
    </location>
</feature>
<dbReference type="RefSeq" id="WP_195170579.1">
    <property type="nucleotide sequence ID" value="NZ_CP062983.1"/>
</dbReference>
<dbReference type="SUPFAM" id="SSF52972">
    <property type="entry name" value="ITPase-like"/>
    <property type="match status" value="1"/>
</dbReference>
<proteinExistence type="inferred from homology"/>
<evidence type="ECO:0000313" key="4">
    <source>
        <dbReference type="EMBL" id="QPC82510.1"/>
    </source>
</evidence>
<comment type="caution">
    <text evidence="3">Lacks conserved residue(s) required for the propagation of feature annotation.</text>
</comment>
<dbReference type="Proteomes" id="UP000594468">
    <property type="component" value="Chromosome"/>
</dbReference>
<comment type="cofactor">
    <cofactor evidence="1 3">
        <name>a divalent metal cation</name>
        <dbReference type="ChEBI" id="CHEBI:60240"/>
    </cofactor>
</comment>
<evidence type="ECO:0000256" key="1">
    <source>
        <dbReference type="ARBA" id="ARBA00001968"/>
    </source>
</evidence>
<dbReference type="AlphaFoldDB" id="A0A7S8E8T9"/>
<organism evidence="4 5">
    <name type="scientific">Phototrophicus methaneseepsis</name>
    <dbReference type="NCBI Taxonomy" id="2710758"/>
    <lineage>
        <taxon>Bacteria</taxon>
        <taxon>Bacillati</taxon>
        <taxon>Chloroflexota</taxon>
        <taxon>Candidatus Thermofontia</taxon>
        <taxon>Phototrophicales</taxon>
        <taxon>Phototrophicaceae</taxon>
        <taxon>Phototrophicus</taxon>
    </lineage>
</organism>
<keyword evidence="2 3" id="KW-0378">Hydrolase</keyword>
<keyword evidence="3" id="KW-0546">Nucleotide metabolism</keyword>
<dbReference type="HAMAP" id="MF_00528">
    <property type="entry name" value="Maf"/>
    <property type="match status" value="1"/>
</dbReference>
<dbReference type="GO" id="GO:0009117">
    <property type="term" value="P:nucleotide metabolic process"/>
    <property type="evidence" value="ECO:0007669"/>
    <property type="project" value="UniProtKB-KW"/>
</dbReference>
<dbReference type="NCBIfam" id="TIGR00172">
    <property type="entry name" value="maf"/>
    <property type="match status" value="1"/>
</dbReference>
<name>A0A7S8E8T9_9CHLR</name>
<dbReference type="PANTHER" id="PTHR43213">
    <property type="entry name" value="BIFUNCTIONAL DTTP/UTP PYROPHOSPHATASE/METHYLTRANSFERASE PROTEIN-RELATED"/>
    <property type="match status" value="1"/>
</dbReference>
<dbReference type="GO" id="GO:0005737">
    <property type="term" value="C:cytoplasm"/>
    <property type="evidence" value="ECO:0007669"/>
    <property type="project" value="UniProtKB-SubCell"/>
</dbReference>
<comment type="catalytic activity">
    <reaction evidence="3">
        <text>dTTP + H2O = dTMP + diphosphate + H(+)</text>
        <dbReference type="Rhea" id="RHEA:28534"/>
        <dbReference type="ChEBI" id="CHEBI:15377"/>
        <dbReference type="ChEBI" id="CHEBI:15378"/>
        <dbReference type="ChEBI" id="CHEBI:33019"/>
        <dbReference type="ChEBI" id="CHEBI:37568"/>
        <dbReference type="ChEBI" id="CHEBI:63528"/>
        <dbReference type="EC" id="3.6.1.9"/>
    </reaction>
</comment>
<comment type="catalytic activity">
    <reaction evidence="3">
        <text>UTP + H2O = UMP + diphosphate + H(+)</text>
        <dbReference type="Rhea" id="RHEA:29395"/>
        <dbReference type="ChEBI" id="CHEBI:15377"/>
        <dbReference type="ChEBI" id="CHEBI:15378"/>
        <dbReference type="ChEBI" id="CHEBI:33019"/>
        <dbReference type="ChEBI" id="CHEBI:46398"/>
        <dbReference type="ChEBI" id="CHEBI:57865"/>
        <dbReference type="EC" id="3.6.1.9"/>
    </reaction>
</comment>
<dbReference type="Gene3D" id="3.90.950.10">
    <property type="match status" value="1"/>
</dbReference>
<dbReference type="EMBL" id="CP062983">
    <property type="protein sequence ID" value="QPC82510.1"/>
    <property type="molecule type" value="Genomic_DNA"/>
</dbReference>
<dbReference type="PIRSF" id="PIRSF006305">
    <property type="entry name" value="Maf"/>
    <property type="match status" value="1"/>
</dbReference>
<comment type="subcellular location">
    <subcellularLocation>
        <location evidence="3">Cytoplasm</location>
    </subcellularLocation>
</comment>
<evidence type="ECO:0000256" key="2">
    <source>
        <dbReference type="ARBA" id="ARBA00022801"/>
    </source>
</evidence>
<sequence>MTPSSEQPQFILASSSPRRRELLASLGIHYTIIKPDIDETQHADETPLAYVKRLSQEKARAVAEKLSDEATILAADTIVILAADTIGIEETGELLGKPLDADDARATLKRLRGRDHLVITAFSLLKTGPDAASYTEAVQTKVTMRDYSDEAIEAYIASGDPFDKAGSYAIQNEAFHPVDHIDGSMTNVIGLPLDEVKQALIEMGIL</sequence>
<dbReference type="InterPro" id="IPR029001">
    <property type="entry name" value="ITPase-like_fam"/>
</dbReference>
<dbReference type="KEGG" id="pmet:G4Y79_22955"/>
<reference evidence="4 5" key="1">
    <citation type="submission" date="2020-02" db="EMBL/GenBank/DDBJ databases">
        <authorList>
            <person name="Zheng R.K."/>
            <person name="Sun C.M."/>
        </authorList>
    </citation>
    <scope>NUCLEOTIDE SEQUENCE [LARGE SCALE GENOMIC DNA]</scope>
    <source>
        <strain evidence="5">rifampicinis</strain>
    </source>
</reference>
<gene>
    <name evidence="4" type="primary">maf</name>
    <name evidence="4" type="ORF">G4Y79_22955</name>
</gene>